<dbReference type="GO" id="GO:0005886">
    <property type="term" value="C:plasma membrane"/>
    <property type="evidence" value="ECO:0007669"/>
    <property type="project" value="UniProtKB-SubCell"/>
</dbReference>
<evidence type="ECO:0000256" key="9">
    <source>
        <dbReference type="SAM" id="Phobius"/>
    </source>
</evidence>
<comment type="caution">
    <text evidence="10">The sequence shown here is derived from an EMBL/GenBank/DDBJ whole genome shotgun (WGS) entry which is preliminary data.</text>
</comment>
<evidence type="ECO:0000313" key="11">
    <source>
        <dbReference type="Proteomes" id="UP000298246"/>
    </source>
</evidence>
<evidence type="ECO:0000256" key="8">
    <source>
        <dbReference type="SAM" id="MobiDB-lite"/>
    </source>
</evidence>
<organism evidence="10 11">
    <name type="scientific">Paenibacillus athensensis</name>
    <dbReference type="NCBI Taxonomy" id="1967502"/>
    <lineage>
        <taxon>Bacteria</taxon>
        <taxon>Bacillati</taxon>
        <taxon>Bacillota</taxon>
        <taxon>Bacilli</taxon>
        <taxon>Bacillales</taxon>
        <taxon>Paenibacillaceae</taxon>
        <taxon>Paenibacillus</taxon>
    </lineage>
</organism>
<feature type="region of interest" description="Disordered" evidence="8">
    <location>
        <begin position="321"/>
        <end position="344"/>
    </location>
</feature>
<dbReference type="CDD" id="cd13124">
    <property type="entry name" value="MATE_SpoVB_like"/>
    <property type="match status" value="1"/>
</dbReference>
<dbReference type="GO" id="GO:0008360">
    <property type="term" value="P:regulation of cell shape"/>
    <property type="evidence" value="ECO:0007669"/>
    <property type="project" value="UniProtKB-KW"/>
</dbReference>
<dbReference type="PANTHER" id="PTHR30250">
    <property type="entry name" value="PST FAMILY PREDICTED COLANIC ACID TRANSPORTER"/>
    <property type="match status" value="1"/>
</dbReference>
<feature type="transmembrane region" description="Helical" evidence="9">
    <location>
        <begin position="573"/>
        <end position="594"/>
    </location>
</feature>
<dbReference type="Pfam" id="PF03023">
    <property type="entry name" value="MurJ"/>
    <property type="match status" value="1"/>
</dbReference>
<gene>
    <name evidence="10" type="ORF">B5M42_19420</name>
</gene>
<keyword evidence="7 9" id="KW-0472">Membrane</keyword>
<dbReference type="AlphaFoldDB" id="A0A4Y8PVS3"/>
<feature type="transmembrane region" description="Helical" evidence="9">
    <location>
        <begin position="515"/>
        <end position="535"/>
    </location>
</feature>
<dbReference type="InterPro" id="IPR050833">
    <property type="entry name" value="Poly_Biosynth_Transport"/>
</dbReference>
<comment type="subcellular location">
    <subcellularLocation>
        <location evidence="1">Cell membrane</location>
        <topology evidence="1">Multi-pass membrane protein</topology>
    </subcellularLocation>
</comment>
<keyword evidence="3 9" id="KW-0812">Transmembrane</keyword>
<keyword evidence="2" id="KW-1003">Cell membrane</keyword>
<evidence type="ECO:0000256" key="6">
    <source>
        <dbReference type="ARBA" id="ARBA00022989"/>
    </source>
</evidence>
<keyword evidence="11" id="KW-1185">Reference proteome</keyword>
<keyword evidence="5" id="KW-0573">Peptidoglycan synthesis</keyword>
<dbReference type="InterPro" id="IPR002797">
    <property type="entry name" value="Polysacc_synth"/>
</dbReference>
<dbReference type="Pfam" id="PF01943">
    <property type="entry name" value="Polysacc_synt"/>
    <property type="match status" value="1"/>
</dbReference>
<evidence type="ECO:0000256" key="4">
    <source>
        <dbReference type="ARBA" id="ARBA00022960"/>
    </source>
</evidence>
<dbReference type="PANTHER" id="PTHR30250:SF29">
    <property type="entry name" value="POLYSACCHARIDE BIOSYNTHESIS PROTEIN C-TERMINAL DOMAIN-CONTAINING PROTEIN"/>
    <property type="match status" value="1"/>
</dbReference>
<feature type="region of interest" description="Disordered" evidence="8">
    <location>
        <begin position="1"/>
        <end position="41"/>
    </location>
</feature>
<dbReference type="Proteomes" id="UP000298246">
    <property type="component" value="Unassembled WGS sequence"/>
</dbReference>
<dbReference type="OrthoDB" id="9775950at2"/>
<dbReference type="InterPro" id="IPR004268">
    <property type="entry name" value="MurJ"/>
</dbReference>
<feature type="transmembrane region" description="Helical" evidence="9">
    <location>
        <begin position="606"/>
        <end position="629"/>
    </location>
</feature>
<evidence type="ECO:0000256" key="3">
    <source>
        <dbReference type="ARBA" id="ARBA00022692"/>
    </source>
</evidence>
<evidence type="ECO:0000256" key="2">
    <source>
        <dbReference type="ARBA" id="ARBA00022475"/>
    </source>
</evidence>
<keyword evidence="4" id="KW-0133">Cell shape</keyword>
<evidence type="ECO:0000256" key="1">
    <source>
        <dbReference type="ARBA" id="ARBA00004651"/>
    </source>
</evidence>
<feature type="transmembrane region" description="Helical" evidence="9">
    <location>
        <begin position="246"/>
        <end position="265"/>
    </location>
</feature>
<reference evidence="10 11" key="1">
    <citation type="submission" date="2017-03" db="EMBL/GenBank/DDBJ databases">
        <title>Isolation of Levoglucosan Utilizing Bacteria.</title>
        <authorList>
            <person name="Arya A.S."/>
        </authorList>
    </citation>
    <scope>NUCLEOTIDE SEQUENCE [LARGE SCALE GENOMIC DNA]</scope>
    <source>
        <strain evidence="10 11">MEC069</strain>
    </source>
</reference>
<feature type="transmembrane region" description="Helical" evidence="9">
    <location>
        <begin position="222"/>
        <end position="240"/>
    </location>
</feature>
<evidence type="ECO:0000313" key="10">
    <source>
        <dbReference type="EMBL" id="TFE84717.1"/>
    </source>
</evidence>
<proteinExistence type="predicted"/>
<dbReference type="GO" id="GO:0009252">
    <property type="term" value="P:peptidoglycan biosynthetic process"/>
    <property type="evidence" value="ECO:0007669"/>
    <property type="project" value="UniProtKB-KW"/>
</dbReference>
<sequence>MPVGGDGAEASERERAAGPVCEGSEAGGAGPTSEGTREGECAVSVEAASASPAAPVSGRPGSQLLQGAALLGAAAVISKLLGTLQKIPLQNLAGDGAFGIYSAVYPLYTLVLFLTTAGFPIAVSKFVSERLAMGDRDGANRVVGVSSAVLGAAGLVSFAFVYGGAGVIAGWIGIDQTKEAVRSASFALLVAPLLAVLRGYFQGCQTLIPTAVSQVAEQLVRVLTMIGLLIFLLANDASIGRIAAGATFGSVAGALAGLLVLLPYWQRDRAAHRGGGAAAEVDRMASEAADEAGVAAGTWSAEEAGRAAIDGRAAAGGAKGAIEAQSGRQALDSSEDEPGREASMPDIGLTRWQWARRIAAYALPVALGAIVVPMLTLVDTFTMPRLLEAAGLGEAEAMRQFGLYNRGLPLVQLVVLIASSMSAVLVPAIAEAQLRGQRAEVRARAETAIRLAWLVGLPAACGLAAAAVPINVMLYRTSEGSATLALLAITALLSTLNAVTASVLQGAGAIRTPALCLLIAAALKALGNAALMPRWGIEGAALSAVIAFAAAAGLSTVQALRCTGARLALRRHAAGPLLAAALMGALLAALQLAARPALAGLGMPARWAYSAIAITGVVGGAAVYAMTLLRSGSVSSEDLQLLSPRARKLIPFLIKYKLLPPATKSGAQRQGGIY</sequence>
<dbReference type="EMBL" id="MYFO01000032">
    <property type="protein sequence ID" value="TFE84717.1"/>
    <property type="molecule type" value="Genomic_DNA"/>
</dbReference>
<feature type="transmembrane region" description="Helical" evidence="9">
    <location>
        <begin position="105"/>
        <end position="127"/>
    </location>
</feature>
<feature type="transmembrane region" description="Helical" evidence="9">
    <location>
        <begin position="410"/>
        <end position="430"/>
    </location>
</feature>
<keyword evidence="6 9" id="KW-1133">Transmembrane helix</keyword>
<feature type="transmembrane region" description="Helical" evidence="9">
    <location>
        <begin position="148"/>
        <end position="174"/>
    </location>
</feature>
<feature type="transmembrane region" description="Helical" evidence="9">
    <location>
        <begin position="358"/>
        <end position="378"/>
    </location>
</feature>
<feature type="transmembrane region" description="Helical" evidence="9">
    <location>
        <begin position="451"/>
        <end position="470"/>
    </location>
</feature>
<feature type="transmembrane region" description="Helical" evidence="9">
    <location>
        <begin position="541"/>
        <end position="561"/>
    </location>
</feature>
<evidence type="ECO:0000256" key="5">
    <source>
        <dbReference type="ARBA" id="ARBA00022984"/>
    </source>
</evidence>
<dbReference type="InterPro" id="IPR024923">
    <property type="entry name" value="PG_synth_SpoVB"/>
</dbReference>
<name>A0A4Y8PVS3_9BACL</name>
<protein>
    <submittedName>
        <fullName evidence="10">Uncharacterized protein</fullName>
    </submittedName>
</protein>
<feature type="transmembrane region" description="Helical" evidence="9">
    <location>
        <begin position="482"/>
        <end position="503"/>
    </location>
</feature>
<evidence type="ECO:0000256" key="7">
    <source>
        <dbReference type="ARBA" id="ARBA00023136"/>
    </source>
</evidence>
<feature type="transmembrane region" description="Helical" evidence="9">
    <location>
        <begin position="180"/>
        <end position="201"/>
    </location>
</feature>
<accession>A0A4Y8PVS3</accession>